<comment type="similarity">
    <text evidence="1">Belongs to the universal stress protein A family.</text>
</comment>
<evidence type="ECO:0000313" key="3">
    <source>
        <dbReference type="EMBL" id="QDV06532.1"/>
    </source>
</evidence>
<dbReference type="InterPro" id="IPR006016">
    <property type="entry name" value="UspA"/>
</dbReference>
<evidence type="ECO:0000256" key="1">
    <source>
        <dbReference type="ARBA" id="ARBA00008791"/>
    </source>
</evidence>
<dbReference type="AlphaFoldDB" id="A0A518ER15"/>
<sequence>MNPKHILLPTDLSELSLRPIERAPELFEGKKVTLLHTVESIPVMATGSPFAPPLEDPAVGPKLEEARESLQELAKTLPSSREVVVEAISCRHGGKDIARYAQDHDVDLIVLSTHGRTGLRRFALGSVAESILRHATMPVLAFPAKEGTFDEEE</sequence>
<gene>
    <name evidence="3" type="ORF">Poly30_20420</name>
</gene>
<evidence type="ECO:0000313" key="4">
    <source>
        <dbReference type="Proteomes" id="UP000320390"/>
    </source>
</evidence>
<organism evidence="3 4">
    <name type="scientific">Saltatorellus ferox</name>
    <dbReference type="NCBI Taxonomy" id="2528018"/>
    <lineage>
        <taxon>Bacteria</taxon>
        <taxon>Pseudomonadati</taxon>
        <taxon>Planctomycetota</taxon>
        <taxon>Planctomycetia</taxon>
        <taxon>Planctomycetia incertae sedis</taxon>
        <taxon>Saltatorellus</taxon>
    </lineage>
</organism>
<dbReference type="PANTHER" id="PTHR46268:SF6">
    <property type="entry name" value="UNIVERSAL STRESS PROTEIN UP12"/>
    <property type="match status" value="1"/>
</dbReference>
<dbReference type="PANTHER" id="PTHR46268">
    <property type="entry name" value="STRESS RESPONSE PROTEIN NHAX"/>
    <property type="match status" value="1"/>
</dbReference>
<dbReference type="Proteomes" id="UP000320390">
    <property type="component" value="Chromosome"/>
</dbReference>
<accession>A0A518ER15</accession>
<keyword evidence="4" id="KW-1185">Reference proteome</keyword>
<dbReference type="PRINTS" id="PR01438">
    <property type="entry name" value="UNVRSLSTRESS"/>
</dbReference>
<dbReference type="InterPro" id="IPR014729">
    <property type="entry name" value="Rossmann-like_a/b/a_fold"/>
</dbReference>
<name>A0A518ER15_9BACT</name>
<protein>
    <recommendedName>
        <fullName evidence="2">UspA domain-containing protein</fullName>
    </recommendedName>
</protein>
<dbReference type="SUPFAM" id="SSF52402">
    <property type="entry name" value="Adenine nucleotide alpha hydrolases-like"/>
    <property type="match status" value="1"/>
</dbReference>
<dbReference type="Gene3D" id="3.40.50.620">
    <property type="entry name" value="HUPs"/>
    <property type="match status" value="1"/>
</dbReference>
<proteinExistence type="inferred from homology"/>
<dbReference type="RefSeq" id="WP_145196794.1">
    <property type="nucleotide sequence ID" value="NZ_CP036434.1"/>
</dbReference>
<feature type="domain" description="UspA" evidence="2">
    <location>
        <begin position="4"/>
        <end position="142"/>
    </location>
</feature>
<dbReference type="CDD" id="cd00293">
    <property type="entry name" value="USP-like"/>
    <property type="match status" value="1"/>
</dbReference>
<evidence type="ECO:0000259" key="2">
    <source>
        <dbReference type="Pfam" id="PF00582"/>
    </source>
</evidence>
<dbReference type="Pfam" id="PF00582">
    <property type="entry name" value="Usp"/>
    <property type="match status" value="1"/>
</dbReference>
<reference evidence="3 4" key="1">
    <citation type="submission" date="2019-02" db="EMBL/GenBank/DDBJ databases">
        <title>Deep-cultivation of Planctomycetes and their phenomic and genomic characterization uncovers novel biology.</title>
        <authorList>
            <person name="Wiegand S."/>
            <person name="Jogler M."/>
            <person name="Boedeker C."/>
            <person name="Pinto D."/>
            <person name="Vollmers J."/>
            <person name="Rivas-Marin E."/>
            <person name="Kohn T."/>
            <person name="Peeters S.H."/>
            <person name="Heuer A."/>
            <person name="Rast P."/>
            <person name="Oberbeckmann S."/>
            <person name="Bunk B."/>
            <person name="Jeske O."/>
            <person name="Meyerdierks A."/>
            <person name="Storesund J.E."/>
            <person name="Kallscheuer N."/>
            <person name="Luecker S."/>
            <person name="Lage O.M."/>
            <person name="Pohl T."/>
            <person name="Merkel B.J."/>
            <person name="Hornburger P."/>
            <person name="Mueller R.-W."/>
            <person name="Bruemmer F."/>
            <person name="Labrenz M."/>
            <person name="Spormann A.M."/>
            <person name="Op den Camp H."/>
            <person name="Overmann J."/>
            <person name="Amann R."/>
            <person name="Jetten M.S.M."/>
            <person name="Mascher T."/>
            <person name="Medema M.H."/>
            <person name="Devos D.P."/>
            <person name="Kaster A.-K."/>
            <person name="Ovreas L."/>
            <person name="Rohde M."/>
            <person name="Galperin M.Y."/>
            <person name="Jogler C."/>
        </authorList>
    </citation>
    <scope>NUCLEOTIDE SEQUENCE [LARGE SCALE GENOMIC DNA]</scope>
    <source>
        <strain evidence="3 4">Poly30</strain>
    </source>
</reference>
<dbReference type="OrthoDB" id="9788959at2"/>
<dbReference type="EMBL" id="CP036434">
    <property type="protein sequence ID" value="QDV06532.1"/>
    <property type="molecule type" value="Genomic_DNA"/>
</dbReference>
<dbReference type="InterPro" id="IPR006015">
    <property type="entry name" value="Universal_stress_UspA"/>
</dbReference>